<evidence type="ECO:0000313" key="12">
    <source>
        <dbReference type="Proteomes" id="UP001497744"/>
    </source>
</evidence>
<keyword evidence="7" id="KW-0256">Endoplasmic reticulum</keyword>
<comment type="caution">
    <text evidence="11">The sequence shown here is derived from an EMBL/GenBank/DDBJ whole genome shotgun (WGS) entry which is preliminary data.</text>
</comment>
<dbReference type="AlphaFoldDB" id="A0AAV4LPM9"/>
<evidence type="ECO:0000256" key="7">
    <source>
        <dbReference type="ARBA" id="ARBA00022824"/>
    </source>
</evidence>
<dbReference type="Proteomes" id="UP001497744">
    <property type="component" value="Unassembled WGS sequence"/>
</dbReference>
<keyword evidence="5" id="KW-0812">Transmembrane</keyword>
<accession>A0AAV4LPM9</accession>
<comment type="similarity">
    <text evidence="4">Belongs to the OST1 family.</text>
</comment>
<evidence type="ECO:0000256" key="2">
    <source>
        <dbReference type="ARBA" id="ARBA00004115"/>
    </source>
</evidence>
<evidence type="ECO:0000256" key="1">
    <source>
        <dbReference type="ARBA" id="ARBA00002791"/>
    </source>
</evidence>
<protein>
    <submittedName>
        <fullName evidence="11">Dolichyl-diphosphooligosaccharide--protein glycosyltransferase subunit 1, putative</fullName>
    </submittedName>
</protein>
<dbReference type="Pfam" id="PF04597">
    <property type="entry name" value="Ribophorin_I"/>
    <property type="match status" value="1"/>
</dbReference>
<dbReference type="GO" id="GO:0005789">
    <property type="term" value="C:endoplasmic reticulum membrane"/>
    <property type="evidence" value="ECO:0007669"/>
    <property type="project" value="UniProtKB-SubCell"/>
</dbReference>
<keyword evidence="12" id="KW-1185">Reference proteome</keyword>
<proteinExistence type="inferred from homology"/>
<evidence type="ECO:0000256" key="5">
    <source>
        <dbReference type="ARBA" id="ARBA00022692"/>
    </source>
</evidence>
<comment type="function">
    <text evidence="1">Subunit of the oligosaccharyl transferase (OST) complex that catalyzes the initial transfer of a defined glycan (Glc(3)Man(9)GlcNAc(2) in eukaryotes) from the lipid carrier dolichol-pyrophosphate to an asparagine residue within an Asn-X-Ser/Thr consensus motif in nascent polypeptide chains, the first step in protein N-glycosylation. N-glycosylation occurs cotranslationally and the complex associates with the Sec61 complex at the channel-forming translocon complex that mediates protein translocation across the endoplasmic reticulum (ER). All subunits are required for a maximal enzyme activity.</text>
</comment>
<evidence type="ECO:0000256" key="10">
    <source>
        <dbReference type="SAM" id="SignalP"/>
    </source>
</evidence>
<organism evidence="11 12">
    <name type="scientific">Babesia caballi</name>
    <dbReference type="NCBI Taxonomy" id="5871"/>
    <lineage>
        <taxon>Eukaryota</taxon>
        <taxon>Sar</taxon>
        <taxon>Alveolata</taxon>
        <taxon>Apicomplexa</taxon>
        <taxon>Aconoidasida</taxon>
        <taxon>Piroplasmida</taxon>
        <taxon>Babesiidae</taxon>
        <taxon>Babesia</taxon>
    </lineage>
</organism>
<reference evidence="11 12" key="1">
    <citation type="submission" date="2021-06" db="EMBL/GenBank/DDBJ databases">
        <title>Genome sequence of Babesia caballi.</title>
        <authorList>
            <person name="Yamagishi J."/>
            <person name="Kidaka T."/>
            <person name="Ochi A."/>
        </authorList>
    </citation>
    <scope>NUCLEOTIDE SEQUENCE [LARGE SCALE GENOMIC DNA]</scope>
    <source>
        <strain evidence="11">USDA-D6B2</strain>
    </source>
</reference>
<evidence type="ECO:0000256" key="8">
    <source>
        <dbReference type="ARBA" id="ARBA00022989"/>
    </source>
</evidence>
<evidence type="ECO:0000313" key="11">
    <source>
        <dbReference type="EMBL" id="GIX61727.1"/>
    </source>
</evidence>
<dbReference type="EMBL" id="BPLF01000001">
    <property type="protein sequence ID" value="GIX61727.1"/>
    <property type="molecule type" value="Genomic_DNA"/>
</dbReference>
<dbReference type="GeneID" id="94193210"/>
<evidence type="ECO:0000256" key="4">
    <source>
        <dbReference type="ARBA" id="ARBA00008905"/>
    </source>
</evidence>
<evidence type="ECO:0000256" key="6">
    <source>
        <dbReference type="ARBA" id="ARBA00022729"/>
    </source>
</evidence>
<gene>
    <name evidence="11" type="ORF">BcabD6B2_11620</name>
</gene>
<keyword evidence="6 10" id="KW-0732">Signal</keyword>
<name>A0AAV4LPM9_BABCB</name>
<comment type="subcellular location">
    <subcellularLocation>
        <location evidence="2">Endoplasmic reticulum membrane</location>
        <topology evidence="2">Single-pass type I membrane protein</topology>
    </subcellularLocation>
</comment>
<dbReference type="InterPro" id="IPR007676">
    <property type="entry name" value="Ribophorin_I"/>
</dbReference>
<feature type="chain" id="PRO_5043383018" evidence="10">
    <location>
        <begin position="17"/>
        <end position="355"/>
    </location>
</feature>
<evidence type="ECO:0000256" key="3">
    <source>
        <dbReference type="ARBA" id="ARBA00004922"/>
    </source>
</evidence>
<feature type="signal peptide" evidence="10">
    <location>
        <begin position="1"/>
        <end position="16"/>
    </location>
</feature>
<evidence type="ECO:0000256" key="9">
    <source>
        <dbReference type="ARBA" id="ARBA00023136"/>
    </source>
</evidence>
<keyword evidence="9" id="KW-0472">Membrane</keyword>
<comment type="pathway">
    <text evidence="3">Protein modification; protein glycosylation.</text>
</comment>
<sequence>MRFLVLAALRAILALAEEYSFWEDDAQVQVEASRPNSFLACSTTTLEELREAVMRPGAEDVIDAREGIADKLRQAWKTWRVSRATRSFVLPTQPVHVECVLELECLQAQGCDEVLFLLPFHEAMQVNGIVVTDDERKDSLGVLQISGQSVVDVKCSHNFPDDGDPPTPLELNEDYCRTACHPGVYGIRIADGVPHGESTRIRVSYNLGKAFSPQQSTLPRGQQQRVIFATTTLIPSPYHVALQLTRFAALDELNIRLMWLNTYGNLEEDAENEYVCGPFEKVELLSYGEHLAFSLDFHDSLEFIPWLHTRVHVPLWPLSDHMDIFEEYVVHNDASPFQVRRPNMVSNECRGIFQN</sequence>
<dbReference type="RefSeq" id="XP_067713798.1">
    <property type="nucleotide sequence ID" value="XM_067857697.1"/>
</dbReference>
<keyword evidence="8" id="KW-1133">Transmembrane helix</keyword>